<evidence type="ECO:0000256" key="5">
    <source>
        <dbReference type="ARBA" id="ARBA00022777"/>
    </source>
</evidence>
<feature type="coiled-coil region" evidence="7">
    <location>
        <begin position="678"/>
        <end position="723"/>
    </location>
</feature>
<dbReference type="SUPFAM" id="SSF55781">
    <property type="entry name" value="GAF domain-like"/>
    <property type="match status" value="1"/>
</dbReference>
<evidence type="ECO:0000256" key="2">
    <source>
        <dbReference type="ARBA" id="ARBA00012438"/>
    </source>
</evidence>
<dbReference type="InterPro" id="IPR011006">
    <property type="entry name" value="CheY-like_superfamily"/>
</dbReference>
<dbReference type="CDD" id="cd00130">
    <property type="entry name" value="PAS"/>
    <property type="match status" value="4"/>
</dbReference>
<dbReference type="Gene3D" id="1.10.287.130">
    <property type="match status" value="1"/>
</dbReference>
<keyword evidence="12" id="KW-1185">Reference proteome</keyword>
<dbReference type="PANTHER" id="PTHR43304">
    <property type="entry name" value="PHYTOCHROME-LIKE PROTEIN CPH1"/>
    <property type="match status" value="1"/>
</dbReference>
<dbReference type="GeneID" id="97610215"/>
<dbReference type="InterPro" id="IPR013767">
    <property type="entry name" value="PAS_fold"/>
</dbReference>
<organism evidence="11 12">
    <name type="scientific">Methanospirillum stamsii</name>
    <dbReference type="NCBI Taxonomy" id="1277351"/>
    <lineage>
        <taxon>Archaea</taxon>
        <taxon>Methanobacteriati</taxon>
        <taxon>Methanobacteriota</taxon>
        <taxon>Stenosarchaea group</taxon>
        <taxon>Methanomicrobia</taxon>
        <taxon>Methanomicrobiales</taxon>
        <taxon>Methanospirillaceae</taxon>
        <taxon>Methanospirillum</taxon>
    </lineage>
</organism>
<feature type="domain" description="PAC" evidence="10">
    <location>
        <begin position="635"/>
        <end position="687"/>
    </location>
</feature>
<dbReference type="GO" id="GO:0006355">
    <property type="term" value="P:regulation of DNA-templated transcription"/>
    <property type="evidence" value="ECO:0007669"/>
    <property type="project" value="InterPro"/>
</dbReference>
<dbReference type="Pfam" id="PF08447">
    <property type="entry name" value="PAS_3"/>
    <property type="match status" value="1"/>
</dbReference>
<comment type="catalytic activity">
    <reaction evidence="1">
        <text>ATP + protein L-histidine = ADP + protein N-phospho-L-histidine.</text>
        <dbReference type="EC" id="2.7.13.3"/>
    </reaction>
</comment>
<dbReference type="SMART" id="SM00091">
    <property type="entry name" value="PAS"/>
    <property type="match status" value="4"/>
</dbReference>
<dbReference type="SMART" id="SM00086">
    <property type="entry name" value="PAC"/>
    <property type="match status" value="4"/>
</dbReference>
<evidence type="ECO:0000256" key="4">
    <source>
        <dbReference type="ARBA" id="ARBA00022679"/>
    </source>
</evidence>
<dbReference type="Gene3D" id="2.10.70.100">
    <property type="match status" value="1"/>
</dbReference>
<feature type="domain" description="PAC" evidence="10">
    <location>
        <begin position="380"/>
        <end position="430"/>
    </location>
</feature>
<feature type="domain" description="PAS" evidence="9">
    <location>
        <begin position="559"/>
        <end position="601"/>
    </location>
</feature>
<evidence type="ECO:0000259" key="9">
    <source>
        <dbReference type="PROSITE" id="PS50112"/>
    </source>
</evidence>
<dbReference type="SMART" id="SM00065">
    <property type="entry name" value="GAF"/>
    <property type="match status" value="1"/>
</dbReference>
<comment type="caution">
    <text evidence="11">The sequence shown here is derived from an EMBL/GenBank/DDBJ whole genome shotgun (WGS) entry which is preliminary data.</text>
</comment>
<dbReference type="EC" id="2.7.13.3" evidence="2"/>
<dbReference type="InterPro" id="IPR000700">
    <property type="entry name" value="PAS-assoc_C"/>
</dbReference>
<dbReference type="GO" id="GO:0000155">
    <property type="term" value="F:phosphorelay sensor kinase activity"/>
    <property type="evidence" value="ECO:0007669"/>
    <property type="project" value="InterPro"/>
</dbReference>
<name>A0A2V2MZQ4_9EURY</name>
<keyword evidence="4" id="KW-0808">Transferase</keyword>
<evidence type="ECO:0000256" key="7">
    <source>
        <dbReference type="SAM" id="Coils"/>
    </source>
</evidence>
<dbReference type="PROSITE" id="PS50112">
    <property type="entry name" value="PAS"/>
    <property type="match status" value="3"/>
</dbReference>
<dbReference type="Pfam" id="PF00512">
    <property type="entry name" value="HisKA"/>
    <property type="match status" value="1"/>
</dbReference>
<dbReference type="Proteomes" id="UP000245934">
    <property type="component" value="Unassembled WGS sequence"/>
</dbReference>
<evidence type="ECO:0000256" key="6">
    <source>
        <dbReference type="PROSITE-ProRule" id="PRU00169"/>
    </source>
</evidence>
<dbReference type="Gene3D" id="3.30.450.40">
    <property type="match status" value="1"/>
</dbReference>
<evidence type="ECO:0000313" key="11">
    <source>
        <dbReference type="EMBL" id="PWR72959.1"/>
    </source>
</evidence>
<dbReference type="InterPro" id="IPR052162">
    <property type="entry name" value="Sensor_kinase/Photoreceptor"/>
</dbReference>
<gene>
    <name evidence="11" type="ORF">DLD82_11510</name>
</gene>
<feature type="domain" description="PAS" evidence="9">
    <location>
        <begin position="730"/>
        <end position="800"/>
    </location>
</feature>
<dbReference type="PROSITE" id="PS50110">
    <property type="entry name" value="RESPONSE_REGULATORY"/>
    <property type="match status" value="1"/>
</dbReference>
<dbReference type="PANTHER" id="PTHR43304:SF1">
    <property type="entry name" value="PAC DOMAIN-CONTAINING PROTEIN"/>
    <property type="match status" value="1"/>
</dbReference>
<dbReference type="InterPro" id="IPR001610">
    <property type="entry name" value="PAC"/>
</dbReference>
<evidence type="ECO:0000313" key="12">
    <source>
        <dbReference type="Proteomes" id="UP000245934"/>
    </source>
</evidence>
<dbReference type="AlphaFoldDB" id="A0A2V2MZQ4"/>
<feature type="domain" description="PAS" evidence="9">
    <location>
        <begin position="308"/>
        <end position="378"/>
    </location>
</feature>
<dbReference type="Pfam" id="PF13426">
    <property type="entry name" value="PAS_9"/>
    <property type="match status" value="1"/>
</dbReference>
<evidence type="ECO:0000259" key="8">
    <source>
        <dbReference type="PROSITE" id="PS50110"/>
    </source>
</evidence>
<feature type="domain" description="PAC" evidence="10">
    <location>
        <begin position="506"/>
        <end position="558"/>
    </location>
</feature>
<dbReference type="Pfam" id="PF08448">
    <property type="entry name" value="PAS_4"/>
    <property type="match status" value="1"/>
</dbReference>
<dbReference type="InterPro" id="IPR035965">
    <property type="entry name" value="PAS-like_dom_sf"/>
</dbReference>
<dbReference type="RefSeq" id="WP_109941274.1">
    <property type="nucleotide sequence ID" value="NZ_CP176366.1"/>
</dbReference>
<dbReference type="PROSITE" id="PS50113">
    <property type="entry name" value="PAC"/>
    <property type="match status" value="4"/>
</dbReference>
<dbReference type="InterPro" id="IPR000014">
    <property type="entry name" value="PAS"/>
</dbReference>
<dbReference type="InterPro" id="IPR013655">
    <property type="entry name" value="PAS_fold_3"/>
</dbReference>
<feature type="domain" description="Response regulatory" evidence="8">
    <location>
        <begin position="3"/>
        <end position="117"/>
    </location>
</feature>
<protein>
    <recommendedName>
        <fullName evidence="2">histidine kinase</fullName>
        <ecNumber evidence="2">2.7.13.3</ecNumber>
    </recommendedName>
</protein>
<dbReference type="NCBIfam" id="TIGR00229">
    <property type="entry name" value="sensory_box"/>
    <property type="match status" value="4"/>
</dbReference>
<dbReference type="InterPro" id="IPR029016">
    <property type="entry name" value="GAF-like_dom_sf"/>
</dbReference>
<dbReference type="InterPro" id="IPR003018">
    <property type="entry name" value="GAF"/>
</dbReference>
<comment type="caution">
    <text evidence="6">Lacks conserved residue(s) required for the propagation of feature annotation.</text>
</comment>
<reference evidence="11 12" key="1">
    <citation type="submission" date="2018-05" db="EMBL/GenBank/DDBJ databases">
        <title>Draft genome of Methanospirillum stamsii Pt1.</title>
        <authorList>
            <person name="Dueholm M.S."/>
            <person name="Nielsen P.H."/>
            <person name="Bakmann L.F."/>
            <person name="Otzen D.E."/>
        </authorList>
    </citation>
    <scope>NUCLEOTIDE SEQUENCE [LARGE SCALE GENOMIC DNA]</scope>
    <source>
        <strain evidence="11 12">Pt1</strain>
    </source>
</reference>
<evidence type="ECO:0000256" key="3">
    <source>
        <dbReference type="ARBA" id="ARBA00022553"/>
    </source>
</evidence>
<dbReference type="EMBL" id="QGMZ01000023">
    <property type="protein sequence ID" value="PWR72959.1"/>
    <property type="molecule type" value="Genomic_DNA"/>
</dbReference>
<dbReference type="Pfam" id="PF00072">
    <property type="entry name" value="Response_reg"/>
    <property type="match status" value="1"/>
</dbReference>
<feature type="domain" description="PAC" evidence="10">
    <location>
        <begin position="803"/>
        <end position="856"/>
    </location>
</feature>
<keyword evidence="5" id="KW-0418">Kinase</keyword>
<dbReference type="SUPFAM" id="SSF52172">
    <property type="entry name" value="CheY-like"/>
    <property type="match status" value="1"/>
</dbReference>
<accession>A0A2V2MZQ4</accession>
<dbReference type="Gene3D" id="3.30.450.20">
    <property type="entry name" value="PAS domain"/>
    <property type="match status" value="4"/>
</dbReference>
<evidence type="ECO:0000259" key="10">
    <source>
        <dbReference type="PROSITE" id="PS50113"/>
    </source>
</evidence>
<keyword evidence="3" id="KW-0597">Phosphoprotein</keyword>
<proteinExistence type="predicted"/>
<dbReference type="SMART" id="SM00448">
    <property type="entry name" value="REC"/>
    <property type="match status" value="1"/>
</dbReference>
<dbReference type="OrthoDB" id="8127at2157"/>
<dbReference type="Pfam" id="PF00989">
    <property type="entry name" value="PAS"/>
    <property type="match status" value="1"/>
</dbReference>
<dbReference type="Gene3D" id="3.40.50.2300">
    <property type="match status" value="1"/>
</dbReference>
<dbReference type="SUPFAM" id="SSF55785">
    <property type="entry name" value="PYP-like sensor domain (PAS domain)"/>
    <property type="match status" value="4"/>
</dbReference>
<sequence length="964" mass="110258">MISIIYADDKVGLLRLGKQILEQNDEFSVDTCTTIQESLEKIIHHTYDVIITGFSKPGIDGIDLLRAVRERSSIPFIFLKSPDNREDLLEIFRSNADIFPWKEGDEESLFLILALKIRQLVQRNQPEISVSGLKSEVETLRHRGAMLRILNEIISEVNNAQTISDLLEKVLDKSIRLLNFDAGGIYFVDTNSRTAHIVHSQNLPSGFIAEVDDVSIDKEPYKTMFVRNQPLFIENYARVSPERSQKYGLCSIATLPLIAEGKAIGVLNIASMRRYLISDEEKETLILISRELGSAIERLFAEEEKIKGAQNIRTLFHSIDDIVFVIDLKGDIIAMNTAAEQRLSYAKQELIGRSILDILAPEKREEALGLYQKLVDGTEKDNSIPIIAKDGTRIEVDTKVSRGTWDGQDVLIGVSRDVTDRRRFEDALQKSERRLSEAQHLAKTGSWELDIPANRLSWSDVIFEIFELDPLQFGATYEAFLNAIHPDDRKAVDEAYSVSVREKTPYQIEHRLLMPDGRIKFVLERCETKYDSSGKPLSSLGTVQDITEQKIAELSLKEKDLRYREIFEGNFDGFVMVDLAGRVLDANQAYCSIVGYTLEELKALDSFYVITAEKWRTWEQEEIWKKRLFFHGYSGLFEKEYIRKNGEIFPVELQAYASYSIDGTLQFLWAVVRDITERKQAEEERESLISTIQKSNADLNVTYEQLLQTEQELKNQNAALTLSRESFRETNEYLENLIAYANVPIIIWDPSFHIKRVNRSFELLIGRPAEELIGQSIRILFPSDTADRTMRLLQTTLDGVRWETTEIDIMRKDGAIRTLLWNSATLYTPDGQTPLATIAQGYDVTEKNRLEREKESALEQIQNNLAILAILNDEIRNPLAIIMATASMLDDTDTADIIDNEVHRIDQLVTQLDQRWLQSEKVLNMIRKHYNPKLCLQLGNKFSLSFFSSSRTFLGTSVTWSNPS</sequence>
<dbReference type="InterPro" id="IPR013656">
    <property type="entry name" value="PAS_4"/>
</dbReference>
<dbReference type="SMART" id="SM00388">
    <property type="entry name" value="HisKA"/>
    <property type="match status" value="1"/>
</dbReference>
<dbReference type="InterPro" id="IPR001789">
    <property type="entry name" value="Sig_transdc_resp-reg_receiver"/>
</dbReference>
<keyword evidence="7" id="KW-0175">Coiled coil</keyword>
<evidence type="ECO:0000256" key="1">
    <source>
        <dbReference type="ARBA" id="ARBA00000085"/>
    </source>
</evidence>
<dbReference type="InterPro" id="IPR003661">
    <property type="entry name" value="HisK_dim/P_dom"/>
</dbReference>
<dbReference type="Pfam" id="PF13185">
    <property type="entry name" value="GAF_2"/>
    <property type="match status" value="1"/>
</dbReference>